<evidence type="ECO:0000313" key="1">
    <source>
        <dbReference type="EMBL" id="GFZ20980.1"/>
    </source>
</evidence>
<gene>
    <name evidence="1" type="ORF">Acr_29g0001420</name>
</gene>
<sequence>MVLPNDIDLLNPPPELEKKKHKLKRLCAVSQLFLHGCEVPGLLQHVKPLCLVTRKQLWFVGTARLCCASRLVGVLDSPRGALLGGRAIDDLDDGIGLDW</sequence>
<dbReference type="Gene3D" id="2.20.25.100">
    <property type="entry name" value="Zn-binding ribosomal proteins"/>
    <property type="match status" value="1"/>
</dbReference>
<reference evidence="1 2" key="1">
    <citation type="submission" date="2019-07" db="EMBL/GenBank/DDBJ databases">
        <title>De Novo Assembly of kiwifruit Actinidia rufa.</title>
        <authorList>
            <person name="Sugita-Konishi S."/>
            <person name="Sato K."/>
            <person name="Mori E."/>
            <person name="Abe Y."/>
            <person name="Kisaki G."/>
            <person name="Hamano K."/>
            <person name="Suezawa K."/>
            <person name="Otani M."/>
            <person name="Fukuda T."/>
            <person name="Manabe T."/>
            <person name="Gomi K."/>
            <person name="Tabuchi M."/>
            <person name="Akimitsu K."/>
            <person name="Kataoka I."/>
        </authorList>
    </citation>
    <scope>NUCLEOTIDE SEQUENCE [LARGE SCALE GENOMIC DNA]</scope>
    <source>
        <strain evidence="2">cv. Fuchu</strain>
    </source>
</reference>
<name>A0A7J0HCX4_9ERIC</name>
<comment type="caution">
    <text evidence="1">The sequence shown here is derived from an EMBL/GenBank/DDBJ whole genome shotgun (WGS) entry which is preliminary data.</text>
</comment>
<dbReference type="EMBL" id="BJWL01000029">
    <property type="protein sequence ID" value="GFZ20980.1"/>
    <property type="molecule type" value="Genomic_DNA"/>
</dbReference>
<evidence type="ECO:0000313" key="2">
    <source>
        <dbReference type="Proteomes" id="UP000585474"/>
    </source>
</evidence>
<accession>A0A7J0HCX4</accession>
<organism evidence="1 2">
    <name type="scientific">Actinidia rufa</name>
    <dbReference type="NCBI Taxonomy" id="165716"/>
    <lineage>
        <taxon>Eukaryota</taxon>
        <taxon>Viridiplantae</taxon>
        <taxon>Streptophyta</taxon>
        <taxon>Embryophyta</taxon>
        <taxon>Tracheophyta</taxon>
        <taxon>Spermatophyta</taxon>
        <taxon>Magnoliopsida</taxon>
        <taxon>eudicotyledons</taxon>
        <taxon>Gunneridae</taxon>
        <taxon>Pentapetalae</taxon>
        <taxon>asterids</taxon>
        <taxon>Ericales</taxon>
        <taxon>Actinidiaceae</taxon>
        <taxon>Actinidia</taxon>
    </lineage>
</organism>
<keyword evidence="1" id="KW-0687">Ribonucleoprotein</keyword>
<dbReference type="GO" id="GO:0005840">
    <property type="term" value="C:ribosome"/>
    <property type="evidence" value="ECO:0007669"/>
    <property type="project" value="UniProtKB-KW"/>
</dbReference>
<proteinExistence type="predicted"/>
<dbReference type="Proteomes" id="UP000585474">
    <property type="component" value="Unassembled WGS sequence"/>
</dbReference>
<keyword evidence="2" id="KW-1185">Reference proteome</keyword>
<keyword evidence="1" id="KW-0689">Ribosomal protein</keyword>
<dbReference type="AlphaFoldDB" id="A0A7J0HCX4"/>
<protein>
    <submittedName>
        <fullName evidence="1">Ribosomal protein S27</fullName>
    </submittedName>
</protein>
<dbReference type="InterPro" id="IPR023407">
    <property type="entry name" value="Ribosomal_eS27_Zn-bd_dom_sf"/>
</dbReference>